<feature type="site" description="Important for substrate specificity" evidence="4">
    <location>
        <position position="186"/>
    </location>
</feature>
<evidence type="ECO:0000313" key="5">
    <source>
        <dbReference type="EMBL" id="SDA51316.1"/>
    </source>
</evidence>
<sequence>MATTAYRVVESGTPWCVSESGAKNMTEKIILASGSPFRKAMLANAGVDVEAVPAEVDERALEAPLQGSGVSPEDVALVLAEAKATEVSARKPGALVLGCDQTLSLGDEVFHKPADMEGARRHLLALSGKTHQLNSAAVLVRDGAVLWRHVGIASLTMRKLDPAFIGRHLARVGAKALSSVGAYQVEGEGIQLFDKIEGDHFTIVGLPLLPLLAELRTLGAIDG</sequence>
<comment type="catalytic activity">
    <reaction evidence="4">
        <text>N(7)-methyl-GTP + H2O = N(7)-methyl-GMP + diphosphate + H(+)</text>
        <dbReference type="Rhea" id="RHEA:58744"/>
        <dbReference type="ChEBI" id="CHEBI:15377"/>
        <dbReference type="ChEBI" id="CHEBI:15378"/>
        <dbReference type="ChEBI" id="CHEBI:33019"/>
        <dbReference type="ChEBI" id="CHEBI:58285"/>
        <dbReference type="ChEBI" id="CHEBI:87133"/>
    </reaction>
</comment>
<dbReference type="EC" id="3.6.1.-" evidence="4"/>
<dbReference type="GO" id="GO:0009117">
    <property type="term" value="P:nucleotide metabolic process"/>
    <property type="evidence" value="ECO:0007669"/>
    <property type="project" value="UniProtKB-KW"/>
</dbReference>
<keyword evidence="2 4" id="KW-0378">Hydrolase</keyword>
<comment type="caution">
    <text evidence="4">Lacks conserved residue(s) required for the propagation of feature annotation.</text>
</comment>
<comment type="cofactor">
    <cofactor evidence="1 4">
        <name>a divalent metal cation</name>
        <dbReference type="ChEBI" id="CHEBI:60240"/>
    </cofactor>
</comment>
<dbReference type="Proteomes" id="UP000198588">
    <property type="component" value="Unassembled WGS sequence"/>
</dbReference>
<evidence type="ECO:0000256" key="1">
    <source>
        <dbReference type="ARBA" id="ARBA00001968"/>
    </source>
</evidence>
<keyword evidence="3 4" id="KW-0546">Nucleotide metabolism</keyword>
<dbReference type="PANTHER" id="PTHR43213:SF5">
    <property type="entry name" value="BIFUNCTIONAL DTTP_UTP PYROPHOSPHATASE_METHYLTRANSFERASE PROTEIN-RELATED"/>
    <property type="match status" value="1"/>
</dbReference>
<dbReference type="SUPFAM" id="SSF52972">
    <property type="entry name" value="ITPase-like"/>
    <property type="match status" value="1"/>
</dbReference>
<reference evidence="5 6" key="1">
    <citation type="submission" date="2016-10" db="EMBL/GenBank/DDBJ databases">
        <authorList>
            <person name="de Groot N.N."/>
        </authorList>
    </citation>
    <scope>NUCLEOTIDE SEQUENCE [LARGE SCALE GENOMIC DNA]</scope>
    <source>
        <strain evidence="5 6">CGMCC 1.12097</strain>
    </source>
</reference>
<dbReference type="AlphaFoldDB" id="A0A1G5W0W0"/>
<dbReference type="Pfam" id="PF02545">
    <property type="entry name" value="Maf"/>
    <property type="match status" value="1"/>
</dbReference>
<dbReference type="InterPro" id="IPR029001">
    <property type="entry name" value="ITPase-like_fam"/>
</dbReference>
<feature type="site" description="Important for substrate specificity" evidence="4">
    <location>
        <position position="101"/>
    </location>
</feature>
<dbReference type="GO" id="GO:0047429">
    <property type="term" value="F:nucleoside triphosphate diphosphatase activity"/>
    <property type="evidence" value="ECO:0007669"/>
    <property type="project" value="InterPro"/>
</dbReference>
<comment type="function">
    <text evidence="4">Nucleoside triphosphate pyrophosphatase that hydrolyzes 7-methyl-GTP (m(7)GTP). May have a dual role in cell division arrest and in preventing the incorporation of modified nucleotides into cellular nucleic acids.</text>
</comment>
<evidence type="ECO:0000256" key="4">
    <source>
        <dbReference type="HAMAP-Rule" id="MF_00528"/>
    </source>
</evidence>
<evidence type="ECO:0000313" key="6">
    <source>
        <dbReference type="Proteomes" id="UP000198588"/>
    </source>
</evidence>
<comment type="similarity">
    <text evidence="4">Belongs to the Maf family. YceF subfamily.</text>
</comment>
<gene>
    <name evidence="5" type="ORF">SAMN02927914_00991</name>
</gene>
<name>A0A1G5W0W0_9HYPH</name>
<dbReference type="STRING" id="1165689.SAMN02927914_00991"/>
<evidence type="ECO:0000256" key="3">
    <source>
        <dbReference type="ARBA" id="ARBA00023080"/>
    </source>
</evidence>
<dbReference type="Gene3D" id="3.90.950.10">
    <property type="match status" value="1"/>
</dbReference>
<feature type="active site" description="Proton acceptor" evidence="4">
    <location>
        <position position="100"/>
    </location>
</feature>
<feature type="site" description="Important for substrate specificity" evidence="4">
    <location>
        <position position="37"/>
    </location>
</feature>
<dbReference type="CDD" id="cd00555">
    <property type="entry name" value="Maf"/>
    <property type="match status" value="1"/>
</dbReference>
<dbReference type="PIRSF" id="PIRSF006305">
    <property type="entry name" value="Maf"/>
    <property type="match status" value="1"/>
</dbReference>
<dbReference type="HAMAP" id="MF_00528">
    <property type="entry name" value="Maf"/>
    <property type="match status" value="1"/>
</dbReference>
<organism evidence="5 6">
    <name type="scientific">Mesorhizobium qingshengii</name>
    <dbReference type="NCBI Taxonomy" id="1165689"/>
    <lineage>
        <taxon>Bacteria</taxon>
        <taxon>Pseudomonadati</taxon>
        <taxon>Pseudomonadota</taxon>
        <taxon>Alphaproteobacteria</taxon>
        <taxon>Hyphomicrobiales</taxon>
        <taxon>Phyllobacteriaceae</taxon>
        <taxon>Mesorhizobium</taxon>
    </lineage>
</organism>
<dbReference type="EMBL" id="FMXM01000003">
    <property type="protein sequence ID" value="SDA51316.1"/>
    <property type="molecule type" value="Genomic_DNA"/>
</dbReference>
<accession>A0A1G5W0W0</accession>
<dbReference type="GO" id="GO:0005737">
    <property type="term" value="C:cytoplasm"/>
    <property type="evidence" value="ECO:0007669"/>
    <property type="project" value="UniProtKB-SubCell"/>
</dbReference>
<dbReference type="NCBIfam" id="NF002690">
    <property type="entry name" value="PRK02478.1"/>
    <property type="match status" value="1"/>
</dbReference>
<keyword evidence="4" id="KW-0963">Cytoplasm</keyword>
<comment type="subcellular location">
    <subcellularLocation>
        <location evidence="4">Cytoplasm</location>
    </subcellularLocation>
</comment>
<protein>
    <recommendedName>
        <fullName evidence="4">7-methyl-GTP pyrophosphatase</fullName>
        <shortName evidence="4">m(7)GTP pyrophosphatase</shortName>
        <ecNumber evidence="4">3.6.1.-</ecNumber>
    </recommendedName>
</protein>
<dbReference type="InterPro" id="IPR003697">
    <property type="entry name" value="Maf-like"/>
</dbReference>
<evidence type="ECO:0000256" key="2">
    <source>
        <dbReference type="ARBA" id="ARBA00022801"/>
    </source>
</evidence>
<proteinExistence type="inferred from homology"/>
<dbReference type="PANTHER" id="PTHR43213">
    <property type="entry name" value="BIFUNCTIONAL DTTP/UTP PYROPHOSPHATASE/METHYLTRANSFERASE PROTEIN-RELATED"/>
    <property type="match status" value="1"/>
</dbReference>